<dbReference type="InterPro" id="IPR036890">
    <property type="entry name" value="HATPase_C_sf"/>
</dbReference>
<sequence length="501" mass="55853">MNEQQSNKAKGVSISDKIRSSLVIKLNLRMLAILLSAFMSINTLLLIIVSTSTIYQIEKGAIQLAQDVVATENAIAVESYEVLGYRITGLDVLTGQETEGEGYQLPWAIQKRTPIKDASTTRNILTVNWQEDMMVAEWIRQIDYELRFTVENQTFLVVYNIGEDLARITVIAIIVLAVELLLLISSLFKGSTAIRKTLKPISEMAETAKALNEQVANIGAGGKDITSLAGAISSIDASQLDKRIAVDESQKELKELAQAINHMLNRINASYQSQVRFVSDASHELRTPISVIQGYVNLLDRWGKKDEKTLQESIDAIKDETESMKTLVEQLLFLARGDNSTMQLNKQSFDVQALIDEIVREAQMIDSAHVFKTKCNTVIAIKADRQLMKQAIRILLDNSIKYTPAGEVISLKTYSENNKLHIVVQDNGIGIPPEDVPRIFDRFYRSDESRARKTGGSGLGLAIARIIVEQHDGHFEVISRQEIGTRTTIVLPLENKPTIEI</sequence>
<dbReference type="FunFam" id="3.30.565.10:FF:000006">
    <property type="entry name" value="Sensor histidine kinase WalK"/>
    <property type="match status" value="1"/>
</dbReference>
<dbReference type="InterPro" id="IPR004358">
    <property type="entry name" value="Sig_transdc_His_kin-like_C"/>
</dbReference>
<keyword evidence="4" id="KW-0597">Phosphoprotein</keyword>
<dbReference type="RefSeq" id="WP_069642784.1">
    <property type="nucleotide sequence ID" value="NZ_MIJE01000011.1"/>
</dbReference>
<comment type="subcellular location">
    <subcellularLocation>
        <location evidence="2">Membrane</location>
    </subcellularLocation>
</comment>
<dbReference type="SMART" id="SM00304">
    <property type="entry name" value="HAMP"/>
    <property type="match status" value="1"/>
</dbReference>
<evidence type="ECO:0000256" key="8">
    <source>
        <dbReference type="ARBA" id="ARBA00023136"/>
    </source>
</evidence>
<name>A0A1E5G2T6_9FIRM</name>
<evidence type="ECO:0000256" key="4">
    <source>
        <dbReference type="ARBA" id="ARBA00022553"/>
    </source>
</evidence>
<dbReference type="InterPro" id="IPR036097">
    <property type="entry name" value="HisK_dim/P_sf"/>
</dbReference>
<dbReference type="CDD" id="cd00075">
    <property type="entry name" value="HATPase"/>
    <property type="match status" value="1"/>
</dbReference>
<dbReference type="FunFam" id="1.10.287.130:FF:000001">
    <property type="entry name" value="Two-component sensor histidine kinase"/>
    <property type="match status" value="1"/>
</dbReference>
<feature type="domain" description="Histidine kinase" evidence="10">
    <location>
        <begin position="280"/>
        <end position="495"/>
    </location>
</feature>
<dbReference type="Pfam" id="PF00512">
    <property type="entry name" value="HisKA"/>
    <property type="match status" value="1"/>
</dbReference>
<protein>
    <recommendedName>
        <fullName evidence="3">histidine kinase</fullName>
        <ecNumber evidence="3">2.7.13.3</ecNumber>
    </recommendedName>
</protein>
<reference evidence="12 13" key="1">
    <citation type="submission" date="2016-09" db="EMBL/GenBank/DDBJ databases">
        <title>Draft genome sequence for the type strain of Desulfuribacillus alkaliarsenatis AHT28, an obligately anaerobic, sulfidogenic bacterium isolated from Russian soda lake sediments.</title>
        <authorList>
            <person name="Abin C.A."/>
            <person name="Hollibaugh J.T."/>
        </authorList>
    </citation>
    <scope>NUCLEOTIDE SEQUENCE [LARGE SCALE GENOMIC DNA]</scope>
    <source>
        <strain evidence="12 13">AHT28</strain>
    </source>
</reference>
<dbReference type="SUPFAM" id="SSF55874">
    <property type="entry name" value="ATPase domain of HSP90 chaperone/DNA topoisomerase II/histidine kinase"/>
    <property type="match status" value="1"/>
</dbReference>
<feature type="domain" description="HAMP" evidence="11">
    <location>
        <begin position="219"/>
        <end position="272"/>
    </location>
</feature>
<dbReference type="EMBL" id="MIJE01000011">
    <property type="protein sequence ID" value="OEF97386.1"/>
    <property type="molecule type" value="Genomic_DNA"/>
</dbReference>
<dbReference type="InterPro" id="IPR005467">
    <property type="entry name" value="His_kinase_dom"/>
</dbReference>
<organism evidence="12 13">
    <name type="scientific">Desulfuribacillus alkaliarsenatis</name>
    <dbReference type="NCBI Taxonomy" id="766136"/>
    <lineage>
        <taxon>Bacteria</taxon>
        <taxon>Bacillati</taxon>
        <taxon>Bacillota</taxon>
        <taxon>Desulfuribacillia</taxon>
        <taxon>Desulfuribacillales</taxon>
        <taxon>Desulfuribacillaceae</taxon>
        <taxon>Desulfuribacillus</taxon>
    </lineage>
</organism>
<evidence type="ECO:0000259" key="11">
    <source>
        <dbReference type="PROSITE" id="PS50885"/>
    </source>
</evidence>
<dbReference type="Proteomes" id="UP000094296">
    <property type="component" value="Unassembled WGS sequence"/>
</dbReference>
<dbReference type="Gene3D" id="3.30.565.10">
    <property type="entry name" value="Histidine kinase-like ATPase, C-terminal domain"/>
    <property type="match status" value="1"/>
</dbReference>
<dbReference type="InterPro" id="IPR003661">
    <property type="entry name" value="HisK_dim/P_dom"/>
</dbReference>
<keyword evidence="8 9" id="KW-0472">Membrane</keyword>
<evidence type="ECO:0000256" key="5">
    <source>
        <dbReference type="ARBA" id="ARBA00022679"/>
    </source>
</evidence>
<dbReference type="InterPro" id="IPR050351">
    <property type="entry name" value="BphY/WalK/GraS-like"/>
</dbReference>
<evidence type="ECO:0000256" key="6">
    <source>
        <dbReference type="ARBA" id="ARBA00022777"/>
    </source>
</evidence>
<accession>A0A1E5G2T6</accession>
<evidence type="ECO:0000256" key="2">
    <source>
        <dbReference type="ARBA" id="ARBA00004370"/>
    </source>
</evidence>
<dbReference type="SMART" id="SM00388">
    <property type="entry name" value="HisKA"/>
    <property type="match status" value="1"/>
</dbReference>
<keyword evidence="5" id="KW-0808">Transferase</keyword>
<feature type="transmembrane region" description="Helical" evidence="9">
    <location>
        <begin position="26"/>
        <end position="49"/>
    </location>
</feature>
<evidence type="ECO:0000256" key="9">
    <source>
        <dbReference type="SAM" id="Phobius"/>
    </source>
</evidence>
<dbReference type="GO" id="GO:0004721">
    <property type="term" value="F:phosphoprotein phosphatase activity"/>
    <property type="evidence" value="ECO:0007669"/>
    <property type="project" value="TreeGrafter"/>
</dbReference>
<evidence type="ECO:0000256" key="3">
    <source>
        <dbReference type="ARBA" id="ARBA00012438"/>
    </source>
</evidence>
<dbReference type="PANTHER" id="PTHR45453:SF1">
    <property type="entry name" value="PHOSPHATE REGULON SENSOR PROTEIN PHOR"/>
    <property type="match status" value="1"/>
</dbReference>
<dbReference type="PRINTS" id="PR00344">
    <property type="entry name" value="BCTRLSENSOR"/>
</dbReference>
<dbReference type="Pfam" id="PF00672">
    <property type="entry name" value="HAMP"/>
    <property type="match status" value="1"/>
</dbReference>
<dbReference type="Gene3D" id="1.10.287.130">
    <property type="match status" value="1"/>
</dbReference>
<dbReference type="PROSITE" id="PS50109">
    <property type="entry name" value="HIS_KIN"/>
    <property type="match status" value="1"/>
</dbReference>
<dbReference type="GO" id="GO:0016036">
    <property type="term" value="P:cellular response to phosphate starvation"/>
    <property type="evidence" value="ECO:0007669"/>
    <property type="project" value="TreeGrafter"/>
</dbReference>
<evidence type="ECO:0000259" key="10">
    <source>
        <dbReference type="PROSITE" id="PS50109"/>
    </source>
</evidence>
<dbReference type="PANTHER" id="PTHR45453">
    <property type="entry name" value="PHOSPHATE REGULON SENSOR PROTEIN PHOR"/>
    <property type="match status" value="1"/>
</dbReference>
<dbReference type="InterPro" id="IPR003660">
    <property type="entry name" value="HAMP_dom"/>
</dbReference>
<dbReference type="SUPFAM" id="SSF47384">
    <property type="entry name" value="Homodimeric domain of signal transducing histidine kinase"/>
    <property type="match status" value="1"/>
</dbReference>
<dbReference type="PROSITE" id="PS50885">
    <property type="entry name" value="HAMP"/>
    <property type="match status" value="1"/>
</dbReference>
<dbReference type="CDD" id="cd00082">
    <property type="entry name" value="HisKA"/>
    <property type="match status" value="1"/>
</dbReference>
<dbReference type="GO" id="GO:0005886">
    <property type="term" value="C:plasma membrane"/>
    <property type="evidence" value="ECO:0007669"/>
    <property type="project" value="TreeGrafter"/>
</dbReference>
<dbReference type="InterPro" id="IPR003594">
    <property type="entry name" value="HATPase_dom"/>
</dbReference>
<keyword evidence="9" id="KW-1133">Transmembrane helix</keyword>
<proteinExistence type="predicted"/>
<dbReference type="SMART" id="SM00387">
    <property type="entry name" value="HATPase_c"/>
    <property type="match status" value="1"/>
</dbReference>
<keyword evidence="6 12" id="KW-0418">Kinase</keyword>
<evidence type="ECO:0000313" key="12">
    <source>
        <dbReference type="EMBL" id="OEF97386.1"/>
    </source>
</evidence>
<keyword evidence="7" id="KW-0902">Two-component regulatory system</keyword>
<comment type="catalytic activity">
    <reaction evidence="1">
        <text>ATP + protein L-histidine = ADP + protein N-phospho-L-histidine.</text>
        <dbReference type="EC" id="2.7.13.3"/>
    </reaction>
</comment>
<comment type="caution">
    <text evidence="12">The sequence shown here is derived from an EMBL/GenBank/DDBJ whole genome shotgun (WGS) entry which is preliminary data.</text>
</comment>
<evidence type="ECO:0000313" key="13">
    <source>
        <dbReference type="Proteomes" id="UP000094296"/>
    </source>
</evidence>
<evidence type="ECO:0000256" key="1">
    <source>
        <dbReference type="ARBA" id="ARBA00000085"/>
    </source>
</evidence>
<keyword evidence="9" id="KW-0812">Transmembrane</keyword>
<dbReference type="GO" id="GO:0000155">
    <property type="term" value="F:phosphorelay sensor kinase activity"/>
    <property type="evidence" value="ECO:0007669"/>
    <property type="project" value="InterPro"/>
</dbReference>
<feature type="transmembrane region" description="Helical" evidence="9">
    <location>
        <begin position="165"/>
        <end position="188"/>
    </location>
</feature>
<dbReference type="OrthoDB" id="9786919at2"/>
<keyword evidence="13" id="KW-1185">Reference proteome</keyword>
<dbReference type="CDD" id="cd06225">
    <property type="entry name" value="HAMP"/>
    <property type="match status" value="1"/>
</dbReference>
<dbReference type="AlphaFoldDB" id="A0A1E5G2T6"/>
<dbReference type="Pfam" id="PF02518">
    <property type="entry name" value="HATPase_c"/>
    <property type="match status" value="1"/>
</dbReference>
<gene>
    <name evidence="12" type="ORF">BHF68_04035</name>
</gene>
<dbReference type="STRING" id="766136.BHF68_04035"/>
<evidence type="ECO:0000256" key="7">
    <source>
        <dbReference type="ARBA" id="ARBA00023012"/>
    </source>
</evidence>
<dbReference type="EC" id="2.7.13.3" evidence="3"/>